<proteinExistence type="predicted"/>
<sequence>MEPPHIRKQYKTLAVMEKQKHAEAHPEYRFSPSNKKKRSRTARPSSQKLVLRSKAFPKVSLSSQPHAWSTSLNNDRVSGPSAEPFLAEEETLLKSIPSNPDSSGPLQSASSVWWQGTTYSQMASAERDSTGTQPCFPVVTGQPGIPDSACFAS</sequence>
<feature type="compositionally biased region" description="Basic and acidic residues" evidence="1">
    <location>
        <begin position="17"/>
        <end position="28"/>
    </location>
</feature>
<evidence type="ECO:0000313" key="3">
    <source>
        <dbReference type="Proteomes" id="UP000184063"/>
    </source>
</evidence>
<feature type="compositionally biased region" description="Basic residues" evidence="1">
    <location>
        <begin position="1"/>
        <end position="10"/>
    </location>
</feature>
<evidence type="ECO:0008006" key="4">
    <source>
        <dbReference type="Google" id="ProtNLM"/>
    </source>
</evidence>
<reference evidence="3" key="1">
    <citation type="journal article" date="2017" name="Genome Biol.">
        <title>Comparative genomics reveals high biological diversity and specific adaptations in the industrially and medically important fungal genus Aspergillus.</title>
        <authorList>
            <person name="de Vries R.P."/>
            <person name="Riley R."/>
            <person name="Wiebenga A."/>
            <person name="Aguilar-Osorio G."/>
            <person name="Amillis S."/>
            <person name="Uchima C.A."/>
            <person name="Anderluh G."/>
            <person name="Asadollahi M."/>
            <person name="Askin M."/>
            <person name="Barry K."/>
            <person name="Battaglia E."/>
            <person name="Bayram O."/>
            <person name="Benocci T."/>
            <person name="Braus-Stromeyer S.A."/>
            <person name="Caldana C."/>
            <person name="Canovas D."/>
            <person name="Cerqueira G.C."/>
            <person name="Chen F."/>
            <person name="Chen W."/>
            <person name="Choi C."/>
            <person name="Clum A."/>
            <person name="Dos Santos R.A."/>
            <person name="Damasio A.R."/>
            <person name="Diallinas G."/>
            <person name="Emri T."/>
            <person name="Fekete E."/>
            <person name="Flipphi M."/>
            <person name="Freyberg S."/>
            <person name="Gallo A."/>
            <person name="Gournas C."/>
            <person name="Habgood R."/>
            <person name="Hainaut M."/>
            <person name="Harispe M.L."/>
            <person name="Henrissat B."/>
            <person name="Hilden K.S."/>
            <person name="Hope R."/>
            <person name="Hossain A."/>
            <person name="Karabika E."/>
            <person name="Karaffa L."/>
            <person name="Karanyi Z."/>
            <person name="Krasevec N."/>
            <person name="Kuo A."/>
            <person name="Kusch H."/>
            <person name="LaButti K."/>
            <person name="Lagendijk E.L."/>
            <person name="Lapidus A."/>
            <person name="Levasseur A."/>
            <person name="Lindquist E."/>
            <person name="Lipzen A."/>
            <person name="Logrieco A.F."/>
            <person name="MacCabe A."/>
            <person name="Maekelae M.R."/>
            <person name="Malavazi I."/>
            <person name="Melin P."/>
            <person name="Meyer V."/>
            <person name="Mielnichuk N."/>
            <person name="Miskei M."/>
            <person name="Molnar A.P."/>
            <person name="Mule G."/>
            <person name="Ngan C.Y."/>
            <person name="Orejas M."/>
            <person name="Orosz E."/>
            <person name="Ouedraogo J.P."/>
            <person name="Overkamp K.M."/>
            <person name="Park H.-S."/>
            <person name="Perrone G."/>
            <person name="Piumi F."/>
            <person name="Punt P.J."/>
            <person name="Ram A.F."/>
            <person name="Ramon A."/>
            <person name="Rauscher S."/>
            <person name="Record E."/>
            <person name="Riano-Pachon D.M."/>
            <person name="Robert V."/>
            <person name="Roehrig J."/>
            <person name="Ruller R."/>
            <person name="Salamov A."/>
            <person name="Salih N.S."/>
            <person name="Samson R.A."/>
            <person name="Sandor E."/>
            <person name="Sanguinetti M."/>
            <person name="Schuetze T."/>
            <person name="Sepcic K."/>
            <person name="Shelest E."/>
            <person name="Sherlock G."/>
            <person name="Sophianopoulou V."/>
            <person name="Squina F.M."/>
            <person name="Sun H."/>
            <person name="Susca A."/>
            <person name="Todd R.B."/>
            <person name="Tsang A."/>
            <person name="Unkles S.E."/>
            <person name="van de Wiele N."/>
            <person name="van Rossen-Uffink D."/>
            <person name="Oliveira J.V."/>
            <person name="Vesth T.C."/>
            <person name="Visser J."/>
            <person name="Yu J.-H."/>
            <person name="Zhou M."/>
            <person name="Andersen M.R."/>
            <person name="Archer D.B."/>
            <person name="Baker S.E."/>
            <person name="Benoit I."/>
            <person name="Brakhage A.A."/>
            <person name="Braus G.H."/>
            <person name="Fischer R."/>
            <person name="Frisvad J.C."/>
            <person name="Goldman G.H."/>
            <person name="Houbraken J."/>
            <person name="Oakley B."/>
            <person name="Pocsi I."/>
            <person name="Scazzocchio C."/>
            <person name="Seiboth B."/>
            <person name="vanKuyk P.A."/>
            <person name="Wortman J."/>
            <person name="Dyer P.S."/>
            <person name="Grigoriev I.V."/>
        </authorList>
    </citation>
    <scope>NUCLEOTIDE SEQUENCE [LARGE SCALE GENOMIC DNA]</scope>
    <source>
        <strain evidence="3">CBS 106.47</strain>
    </source>
</reference>
<name>A0A1M3SZC7_ASPLC</name>
<protein>
    <recommendedName>
        <fullName evidence="4">HMG box domain-containing protein</fullName>
    </recommendedName>
</protein>
<organism evidence="2 3">
    <name type="scientific">Aspergillus luchuensis (strain CBS 106.47)</name>
    <dbReference type="NCBI Taxonomy" id="1137211"/>
    <lineage>
        <taxon>Eukaryota</taxon>
        <taxon>Fungi</taxon>
        <taxon>Dikarya</taxon>
        <taxon>Ascomycota</taxon>
        <taxon>Pezizomycotina</taxon>
        <taxon>Eurotiomycetes</taxon>
        <taxon>Eurotiomycetidae</taxon>
        <taxon>Eurotiales</taxon>
        <taxon>Aspergillaceae</taxon>
        <taxon>Aspergillus</taxon>
        <taxon>Aspergillus subgen. Circumdati</taxon>
    </lineage>
</organism>
<dbReference type="VEuPathDB" id="FungiDB:ASPFODRAFT_54459"/>
<accession>A0A1M3SZC7</accession>
<gene>
    <name evidence="2" type="ORF">ASPFODRAFT_54459</name>
</gene>
<dbReference type="AlphaFoldDB" id="A0A1M3SZC7"/>
<feature type="region of interest" description="Disordered" evidence="1">
    <location>
        <begin position="1"/>
        <end position="109"/>
    </location>
</feature>
<dbReference type="OrthoDB" id="10314603at2759"/>
<dbReference type="EMBL" id="KV878269">
    <property type="protein sequence ID" value="OJZ79869.1"/>
    <property type="molecule type" value="Genomic_DNA"/>
</dbReference>
<evidence type="ECO:0000256" key="1">
    <source>
        <dbReference type="SAM" id="MobiDB-lite"/>
    </source>
</evidence>
<feature type="region of interest" description="Disordered" evidence="1">
    <location>
        <begin position="121"/>
        <end position="153"/>
    </location>
</feature>
<evidence type="ECO:0000313" key="2">
    <source>
        <dbReference type="EMBL" id="OJZ79869.1"/>
    </source>
</evidence>
<feature type="compositionally biased region" description="Polar residues" evidence="1">
    <location>
        <begin position="60"/>
        <end position="76"/>
    </location>
</feature>
<feature type="compositionally biased region" description="Polar residues" evidence="1">
    <location>
        <begin position="96"/>
        <end position="109"/>
    </location>
</feature>
<dbReference type="Proteomes" id="UP000184063">
    <property type="component" value="Unassembled WGS sequence"/>
</dbReference>